<feature type="compositionally biased region" description="Polar residues" evidence="1">
    <location>
        <begin position="38"/>
        <end position="56"/>
    </location>
</feature>
<reference evidence="2" key="1">
    <citation type="submission" date="2021-05" db="EMBL/GenBank/DDBJ databases">
        <authorList>
            <person name="Alioto T."/>
            <person name="Alioto T."/>
            <person name="Gomez Garrido J."/>
        </authorList>
    </citation>
    <scope>NUCLEOTIDE SEQUENCE</scope>
</reference>
<dbReference type="EMBL" id="HBUE01022597">
    <property type="protein sequence ID" value="CAG6453303.1"/>
    <property type="molecule type" value="Transcribed_RNA"/>
</dbReference>
<organism evidence="2">
    <name type="scientific">Culex pipiens</name>
    <name type="common">House mosquito</name>
    <dbReference type="NCBI Taxonomy" id="7175"/>
    <lineage>
        <taxon>Eukaryota</taxon>
        <taxon>Metazoa</taxon>
        <taxon>Ecdysozoa</taxon>
        <taxon>Arthropoda</taxon>
        <taxon>Hexapoda</taxon>
        <taxon>Insecta</taxon>
        <taxon>Pterygota</taxon>
        <taxon>Neoptera</taxon>
        <taxon>Endopterygota</taxon>
        <taxon>Diptera</taxon>
        <taxon>Nematocera</taxon>
        <taxon>Culicoidea</taxon>
        <taxon>Culicidae</taxon>
        <taxon>Culicinae</taxon>
        <taxon>Culicini</taxon>
        <taxon>Culex</taxon>
        <taxon>Culex</taxon>
    </lineage>
</organism>
<dbReference type="EMBL" id="HBUE01315763">
    <property type="protein sequence ID" value="CAG6585547.1"/>
    <property type="molecule type" value="Transcribed_RNA"/>
</dbReference>
<protein>
    <submittedName>
        <fullName evidence="2">(northern house mosquito) hypothetical protein</fullName>
    </submittedName>
</protein>
<dbReference type="EMBL" id="HBUE01022596">
    <property type="protein sequence ID" value="CAG6453301.1"/>
    <property type="molecule type" value="Transcribed_RNA"/>
</dbReference>
<dbReference type="EMBL" id="HBUE01209367">
    <property type="protein sequence ID" value="CAG6533649.1"/>
    <property type="molecule type" value="Transcribed_RNA"/>
</dbReference>
<name>A0A8D8AA61_CULPI</name>
<feature type="region of interest" description="Disordered" evidence="1">
    <location>
        <begin position="30"/>
        <end position="62"/>
    </location>
</feature>
<sequence>MMKFLSKTNTRPCCQQVQSLNCSTFAHHLRRHRPPKNTPQSCSSQLRRTFSRKQSPTPVPSWAWLATTSTPLGTPSAMESAGAAITSIFGQRLVAPTSTF</sequence>
<evidence type="ECO:0000256" key="1">
    <source>
        <dbReference type="SAM" id="MobiDB-lite"/>
    </source>
</evidence>
<proteinExistence type="predicted"/>
<evidence type="ECO:0000313" key="2">
    <source>
        <dbReference type="EMBL" id="CAG6453301.1"/>
    </source>
</evidence>
<accession>A0A8D8AA61</accession>
<dbReference type="AlphaFoldDB" id="A0A8D8AA61"/>